<dbReference type="AlphaFoldDB" id="A0A150WCR7"/>
<feature type="region of interest" description="Disordered" evidence="1">
    <location>
        <begin position="348"/>
        <end position="396"/>
    </location>
</feature>
<dbReference type="PANTHER" id="PTHR24637:SF421">
    <property type="entry name" value="CUTICLE COLLAGEN DPY-2"/>
    <property type="match status" value="1"/>
</dbReference>
<protein>
    <submittedName>
        <fullName evidence="2">Uncharacterized protein</fullName>
    </submittedName>
</protein>
<proteinExistence type="predicted"/>
<dbReference type="EMBL" id="LUKF01000019">
    <property type="protein sequence ID" value="KYG60753.1"/>
    <property type="molecule type" value="Genomic_DNA"/>
</dbReference>
<comment type="caution">
    <text evidence="2">The sequence shown here is derived from an EMBL/GenBank/DDBJ whole genome shotgun (WGS) entry which is preliminary data.</text>
</comment>
<sequence length="414" mass="43757">MTLRLLSLIISALLIQACSFKKDDGEASPAVPANSDVIETIQKEQEKQAFEGKLTEQNVSVKFEETPDPLGYKMVISWPEEAKRVQISINGKVKKIYNSTDLQSSHSEVVSSGENFEITLIAFDSLGMAPYSALTLVKTAPTDFVVSKPLELTESRTIEINGRFYFLKNGKIKTNGHNLSIKAKKLIIESDDRPSALFSSHIVTRFPGESMEEPHEVSGSTVLIRASLGKGHLQVSMVGGAGKDGLHGNDLEAVMGVESAKNGLDGLAGTTTKVSKPCPRRLGIDAPPCEGETTLCVKPPENGQPGKDGTPGRDGQNGQDGGSTGNLTIFIEDQTEFSAYVFQRKGLPGKGGKGAPGHPGGIGGSPGANPAPCPPAAKGADGKRGPDGKDGLDGAPGLLGEIFHNIKNIYVEKQ</sequence>
<dbReference type="PROSITE" id="PS51257">
    <property type="entry name" value="PROKAR_LIPOPROTEIN"/>
    <property type="match status" value="1"/>
</dbReference>
<evidence type="ECO:0000313" key="2">
    <source>
        <dbReference type="EMBL" id="KYG60753.1"/>
    </source>
</evidence>
<dbReference type="RefSeq" id="WP_063245006.1">
    <property type="nucleotide sequence ID" value="NZ_LUKF01000019.1"/>
</dbReference>
<feature type="compositionally biased region" description="Basic and acidic residues" evidence="1">
    <location>
        <begin position="380"/>
        <end position="392"/>
    </location>
</feature>
<evidence type="ECO:0000313" key="3">
    <source>
        <dbReference type="Proteomes" id="UP000075391"/>
    </source>
</evidence>
<feature type="region of interest" description="Disordered" evidence="1">
    <location>
        <begin position="285"/>
        <end position="326"/>
    </location>
</feature>
<accession>A0A150WCR7</accession>
<dbReference type="PANTHER" id="PTHR24637">
    <property type="entry name" value="COLLAGEN"/>
    <property type="match status" value="1"/>
</dbReference>
<organism evidence="2 3">
    <name type="scientific">Bdellovibrio bacteriovorus</name>
    <dbReference type="NCBI Taxonomy" id="959"/>
    <lineage>
        <taxon>Bacteria</taxon>
        <taxon>Pseudomonadati</taxon>
        <taxon>Bdellovibrionota</taxon>
        <taxon>Bdellovibrionia</taxon>
        <taxon>Bdellovibrionales</taxon>
        <taxon>Pseudobdellovibrionaceae</taxon>
        <taxon>Bdellovibrio</taxon>
    </lineage>
</organism>
<gene>
    <name evidence="2" type="ORF">AZI85_12240</name>
</gene>
<evidence type="ECO:0000256" key="1">
    <source>
        <dbReference type="SAM" id="MobiDB-lite"/>
    </source>
</evidence>
<dbReference type="OrthoDB" id="9822688at2"/>
<feature type="compositionally biased region" description="Gly residues" evidence="1">
    <location>
        <begin position="348"/>
        <end position="366"/>
    </location>
</feature>
<reference evidence="2 3" key="1">
    <citation type="submission" date="2016-03" db="EMBL/GenBank/DDBJ databases">
        <authorList>
            <person name="Ploux O."/>
        </authorList>
    </citation>
    <scope>NUCLEOTIDE SEQUENCE [LARGE SCALE GENOMIC DNA]</scope>
    <source>
        <strain evidence="2 3">BER2</strain>
    </source>
</reference>
<dbReference type="Proteomes" id="UP000075391">
    <property type="component" value="Unassembled WGS sequence"/>
</dbReference>
<name>A0A150WCR7_BDEBC</name>